<evidence type="ECO:0000313" key="2">
    <source>
        <dbReference type="RefSeq" id="XP_050932248.1"/>
    </source>
</evidence>
<gene>
    <name evidence="2" type="primary">LOC108886116</name>
</gene>
<dbReference type="RefSeq" id="XP_050932248.1">
    <property type="nucleotide sequence ID" value="XM_051076291.1"/>
</dbReference>
<dbReference type="GeneID" id="108886116"/>
<dbReference type="KEGG" id="lcf:108886116"/>
<protein>
    <submittedName>
        <fullName evidence="2">Uncharacterized protein LOC108886116</fullName>
    </submittedName>
</protein>
<dbReference type="Proteomes" id="UP000694890">
    <property type="component" value="Linkage group LG15"/>
</dbReference>
<reference evidence="2" key="1">
    <citation type="submission" date="2025-08" db="UniProtKB">
        <authorList>
            <consortium name="RefSeq"/>
        </authorList>
    </citation>
    <scope>IDENTIFICATION</scope>
    <source>
        <tissue evidence="2">Brain</tissue>
    </source>
</reference>
<evidence type="ECO:0000313" key="1">
    <source>
        <dbReference type="Proteomes" id="UP000694890"/>
    </source>
</evidence>
<dbReference type="AlphaFoldDB" id="A0AAJ8DUS9"/>
<proteinExistence type="predicted"/>
<organism evidence="1 2">
    <name type="scientific">Lates calcarifer</name>
    <name type="common">Barramundi</name>
    <name type="synonym">Holocentrus calcarifer</name>
    <dbReference type="NCBI Taxonomy" id="8187"/>
    <lineage>
        <taxon>Eukaryota</taxon>
        <taxon>Metazoa</taxon>
        <taxon>Chordata</taxon>
        <taxon>Craniata</taxon>
        <taxon>Vertebrata</taxon>
        <taxon>Euteleostomi</taxon>
        <taxon>Actinopterygii</taxon>
        <taxon>Neopterygii</taxon>
        <taxon>Teleostei</taxon>
        <taxon>Neoteleostei</taxon>
        <taxon>Acanthomorphata</taxon>
        <taxon>Carangaria</taxon>
        <taxon>Carangaria incertae sedis</taxon>
        <taxon>Centropomidae</taxon>
        <taxon>Lates</taxon>
    </lineage>
</organism>
<sequence length="124" mass="14120">MLCALMKNQRRQRFDLSASVSPDGCKARGSDVVALKVCLQVPVLHSTAFDILKKHKPQHSFVTFRSKKLNQEYFRAEARKFISFTSEQLKKKGTLLPRLCFSLSSLVSHCRVLPPELESFLLLP</sequence>
<name>A0AAJ8DUS9_LATCA</name>
<accession>A0AAJ8DUS9</accession>